<accession>A0A6G0ZBS1</accession>
<keyword evidence="2" id="KW-1133">Transmembrane helix</keyword>
<comment type="caution">
    <text evidence="3">The sequence shown here is derived from an EMBL/GenBank/DDBJ whole genome shotgun (WGS) entry which is preliminary data.</text>
</comment>
<keyword evidence="4" id="KW-1185">Reference proteome</keyword>
<name>A0A6G0ZBS1_APHCR</name>
<proteinExistence type="predicted"/>
<evidence type="ECO:0000256" key="2">
    <source>
        <dbReference type="SAM" id="Phobius"/>
    </source>
</evidence>
<evidence type="ECO:0000313" key="4">
    <source>
        <dbReference type="Proteomes" id="UP000478052"/>
    </source>
</evidence>
<organism evidence="3 4">
    <name type="scientific">Aphis craccivora</name>
    <name type="common">Cowpea aphid</name>
    <dbReference type="NCBI Taxonomy" id="307492"/>
    <lineage>
        <taxon>Eukaryota</taxon>
        <taxon>Metazoa</taxon>
        <taxon>Ecdysozoa</taxon>
        <taxon>Arthropoda</taxon>
        <taxon>Hexapoda</taxon>
        <taxon>Insecta</taxon>
        <taxon>Pterygota</taxon>
        <taxon>Neoptera</taxon>
        <taxon>Paraneoptera</taxon>
        <taxon>Hemiptera</taxon>
        <taxon>Sternorrhyncha</taxon>
        <taxon>Aphidomorpha</taxon>
        <taxon>Aphidoidea</taxon>
        <taxon>Aphididae</taxon>
        <taxon>Aphidini</taxon>
        <taxon>Aphis</taxon>
        <taxon>Aphis</taxon>
    </lineage>
</organism>
<sequence>MKNPRYNPHPIIIDDSGIARSHIPLILTLSAAPELVAGLIVARSNYSKVDFTAEMSDVSRMPVSQRLRHRSTARRGCSSDHGPSGQDRYTDSRLLTLRGARRVMPSVRLGCLEFVLVFGFFTAILLGCFFLLDVEGLSCRTRLISFKSNRIQSCVLLVKDFGKVEIQQNVINEKLNSLTAFFGNFHWNSFKRTKTGRVYPVGSCRERTKNAIVVGQTDRRQMSPISSIIGPTGGDTEVASSPTVWNSTEQYIEYIGTILQHRIDKMDFFISVVSQAFKVQVVKSY</sequence>
<keyword evidence="2" id="KW-0472">Membrane</keyword>
<evidence type="ECO:0000256" key="1">
    <source>
        <dbReference type="SAM" id="MobiDB-lite"/>
    </source>
</evidence>
<dbReference type="AlphaFoldDB" id="A0A6G0ZBS1"/>
<dbReference type="Proteomes" id="UP000478052">
    <property type="component" value="Unassembled WGS sequence"/>
</dbReference>
<keyword evidence="2" id="KW-0812">Transmembrane</keyword>
<evidence type="ECO:0000313" key="3">
    <source>
        <dbReference type="EMBL" id="KAF0768097.1"/>
    </source>
</evidence>
<gene>
    <name evidence="3" type="ORF">FWK35_00022494</name>
</gene>
<feature type="region of interest" description="Disordered" evidence="1">
    <location>
        <begin position="62"/>
        <end position="89"/>
    </location>
</feature>
<dbReference type="EMBL" id="VUJU01000837">
    <property type="protein sequence ID" value="KAF0768097.1"/>
    <property type="molecule type" value="Genomic_DNA"/>
</dbReference>
<feature type="transmembrane region" description="Helical" evidence="2">
    <location>
        <begin position="111"/>
        <end position="132"/>
    </location>
</feature>
<protein>
    <submittedName>
        <fullName evidence="3">Trimethylguanosine synthase-like</fullName>
    </submittedName>
</protein>
<reference evidence="3 4" key="1">
    <citation type="submission" date="2019-08" db="EMBL/GenBank/DDBJ databases">
        <title>Whole genome of Aphis craccivora.</title>
        <authorList>
            <person name="Voronova N.V."/>
            <person name="Shulinski R.S."/>
            <person name="Bandarenka Y.V."/>
            <person name="Zhorov D.G."/>
            <person name="Warner D."/>
        </authorList>
    </citation>
    <scope>NUCLEOTIDE SEQUENCE [LARGE SCALE GENOMIC DNA]</scope>
    <source>
        <strain evidence="3">180601</strain>
        <tissue evidence="3">Whole Body</tissue>
    </source>
</reference>